<dbReference type="RefSeq" id="WP_146091883.1">
    <property type="nucleotide sequence ID" value="NZ_JBJGBS010000079.1"/>
</dbReference>
<dbReference type="Proteomes" id="UP001637990">
    <property type="component" value="Unassembled WGS sequence"/>
</dbReference>
<comment type="caution">
    <text evidence="1">The sequence shown here is derived from an EMBL/GenBank/DDBJ whole genome shotgun (WGS) entry which is preliminary data.</text>
</comment>
<evidence type="ECO:0000313" key="2">
    <source>
        <dbReference type="Proteomes" id="UP001637990"/>
    </source>
</evidence>
<evidence type="ECO:0000313" key="1">
    <source>
        <dbReference type="EMBL" id="MFO3706292.1"/>
    </source>
</evidence>
<accession>A0ABW9MPW7</accession>
<proteinExistence type="predicted"/>
<gene>
    <name evidence="1" type="ORF">ACI6Q5_15275</name>
</gene>
<keyword evidence="2" id="KW-1185">Reference proteome</keyword>
<name>A0ABW9MPW7_9XANT</name>
<protein>
    <submittedName>
        <fullName evidence="1">Uncharacterized protein</fullName>
    </submittedName>
</protein>
<reference evidence="1 2" key="1">
    <citation type="submission" date="2024-11" db="EMBL/GenBank/DDBJ databases">
        <title>Genome sequencing of Xanthomonas codiaei.</title>
        <authorList>
            <person name="Studholme D.J."/>
        </authorList>
    </citation>
    <scope>NUCLEOTIDE SEQUENCE [LARGE SCALE GENOMIC DNA]</scope>
    <source>
        <strain evidence="1 2">NCPPB 4350</strain>
    </source>
</reference>
<sequence length="242" mass="27341">MAARTGWMRNSRPLTIFRNGSDYRSIQTAMQYVHDHVPPVPETRAQRFRASRHDDIPVVGQSLPGFRMCSFTGLRRTRNEKRPRMQHPRAFAYLGDRVTDLLEPGHQPIMVCMSRSTVRAIAAAHSAPGSRSDLVGWLACMKISWVRMQALLRRARTLPAGFCRCKYFMKNNRTIFWGMRICCRCQAQTHAIDNPETGIGLDYLQHAGAAALRRRIAAVASQCLRGSSVGTRRVIRHHGGQG</sequence>
<dbReference type="EMBL" id="JBJGBS010000079">
    <property type="protein sequence ID" value="MFO3706292.1"/>
    <property type="molecule type" value="Genomic_DNA"/>
</dbReference>
<organism evidence="1 2">
    <name type="scientific">Xanthomonas codiaei</name>
    <dbReference type="NCBI Taxonomy" id="56463"/>
    <lineage>
        <taxon>Bacteria</taxon>
        <taxon>Pseudomonadati</taxon>
        <taxon>Pseudomonadota</taxon>
        <taxon>Gammaproteobacteria</taxon>
        <taxon>Lysobacterales</taxon>
        <taxon>Lysobacteraceae</taxon>
        <taxon>Xanthomonas</taxon>
    </lineage>
</organism>